<comment type="function">
    <text evidence="1">Plays a role in mitochondrial morphogenesis.</text>
</comment>
<dbReference type="Pfam" id="PF14972">
    <property type="entry name" value="Mito_morph_reg"/>
    <property type="match status" value="1"/>
</dbReference>
<evidence type="ECO:0000256" key="3">
    <source>
        <dbReference type="ARBA" id="ARBA00006060"/>
    </source>
</evidence>
<keyword evidence="8" id="KW-0472">Membrane</keyword>
<keyword evidence="9" id="KW-1185">Reference proteome</keyword>
<evidence type="ECO:0000256" key="6">
    <source>
        <dbReference type="ARBA" id="ARBA00022989"/>
    </source>
</evidence>
<proteinExistence type="inferred from homology"/>
<keyword evidence="5" id="KW-0999">Mitochondrion inner membrane</keyword>
<accession>A0ABM1B291</accession>
<sequence>MEGFEGDREYTDIPDIAIVREIYDGENAHEAFENELERALEAGCSTILIEPSRLGEETARWIAVGNCLHKTAVLAGFGSIVSAVMWPNRLYISCPLGAVSFFTAGLYTVAWQFDPCCKYQLEKNPKTLSKLPLHTLISVSPVVLVRRDDTRKKILHTATTLAALSICVWRLYKLYSPRFI</sequence>
<evidence type="ECO:0000256" key="8">
    <source>
        <dbReference type="ARBA" id="ARBA00023136"/>
    </source>
</evidence>
<organism evidence="9 10">
    <name type="scientific">Limulus polyphemus</name>
    <name type="common">Atlantic horseshoe crab</name>
    <dbReference type="NCBI Taxonomy" id="6850"/>
    <lineage>
        <taxon>Eukaryota</taxon>
        <taxon>Metazoa</taxon>
        <taxon>Ecdysozoa</taxon>
        <taxon>Arthropoda</taxon>
        <taxon>Chelicerata</taxon>
        <taxon>Merostomata</taxon>
        <taxon>Xiphosura</taxon>
        <taxon>Limulidae</taxon>
        <taxon>Limulus</taxon>
    </lineage>
</organism>
<keyword evidence="7" id="KW-0496">Mitochondrion</keyword>
<dbReference type="Proteomes" id="UP000694941">
    <property type="component" value="Unplaced"/>
</dbReference>
<dbReference type="RefSeq" id="XP_013773318.1">
    <property type="nucleotide sequence ID" value="XM_013917864.2"/>
</dbReference>
<name>A0ABM1B291_LIMPO</name>
<dbReference type="PANTHER" id="PTHR15099">
    <property type="entry name" value="PROTEIN PM1"/>
    <property type="match status" value="1"/>
</dbReference>
<comment type="similarity">
    <text evidence="3">Belongs to the TMEM11 family.</text>
</comment>
<evidence type="ECO:0000256" key="7">
    <source>
        <dbReference type="ARBA" id="ARBA00023128"/>
    </source>
</evidence>
<dbReference type="InterPro" id="IPR026120">
    <property type="entry name" value="TMEM11"/>
</dbReference>
<evidence type="ECO:0000256" key="2">
    <source>
        <dbReference type="ARBA" id="ARBA00004448"/>
    </source>
</evidence>
<comment type="subcellular location">
    <subcellularLocation>
        <location evidence="2">Mitochondrion inner membrane</location>
        <topology evidence="2">Multi-pass membrane protein</topology>
    </subcellularLocation>
</comment>
<protein>
    <submittedName>
        <fullName evidence="10">Transmembrane protein 11, mitochondrial-like</fullName>
    </submittedName>
</protein>
<keyword evidence="4" id="KW-0812">Transmembrane</keyword>
<evidence type="ECO:0000256" key="4">
    <source>
        <dbReference type="ARBA" id="ARBA00022692"/>
    </source>
</evidence>
<gene>
    <name evidence="10" type="primary">LOC106458356</name>
</gene>
<reference evidence="10" key="1">
    <citation type="submission" date="2025-08" db="UniProtKB">
        <authorList>
            <consortium name="RefSeq"/>
        </authorList>
    </citation>
    <scope>IDENTIFICATION</scope>
    <source>
        <tissue evidence="10">Muscle</tissue>
    </source>
</reference>
<evidence type="ECO:0000313" key="10">
    <source>
        <dbReference type="RefSeq" id="XP_013773318.1"/>
    </source>
</evidence>
<evidence type="ECO:0000256" key="1">
    <source>
        <dbReference type="ARBA" id="ARBA00002812"/>
    </source>
</evidence>
<evidence type="ECO:0000256" key="5">
    <source>
        <dbReference type="ARBA" id="ARBA00022792"/>
    </source>
</evidence>
<dbReference type="GeneID" id="106458356"/>
<evidence type="ECO:0000313" key="9">
    <source>
        <dbReference type="Proteomes" id="UP000694941"/>
    </source>
</evidence>
<dbReference type="PANTHER" id="PTHR15099:SF2">
    <property type="entry name" value="TRANSMEMBRANE PROTEIN 11, MITOCHONDRIAL"/>
    <property type="match status" value="1"/>
</dbReference>
<keyword evidence="6" id="KW-1133">Transmembrane helix</keyword>